<evidence type="ECO:0000256" key="3">
    <source>
        <dbReference type="ARBA" id="ARBA00023125"/>
    </source>
</evidence>
<evidence type="ECO:0000256" key="4">
    <source>
        <dbReference type="ARBA" id="ARBA00023163"/>
    </source>
</evidence>
<keyword evidence="2" id="KW-0805">Transcription regulation</keyword>
<dbReference type="InterPro" id="IPR003012">
    <property type="entry name" value="Tet_transcr_reg_TetR"/>
</dbReference>
<dbReference type="InterPro" id="IPR009057">
    <property type="entry name" value="Homeodomain-like_sf"/>
</dbReference>
<dbReference type="InterPro" id="IPR050109">
    <property type="entry name" value="HTH-type_TetR-like_transc_reg"/>
</dbReference>
<evidence type="ECO:0000259" key="6">
    <source>
        <dbReference type="PROSITE" id="PS50977"/>
    </source>
</evidence>
<protein>
    <submittedName>
        <fullName evidence="7">TetR/AcrR family transcriptional regulator</fullName>
    </submittedName>
</protein>
<accession>A0ABV6B6R4</accession>
<dbReference type="PANTHER" id="PTHR30055">
    <property type="entry name" value="HTH-TYPE TRANSCRIPTIONAL REGULATOR RUTR"/>
    <property type="match status" value="1"/>
</dbReference>
<dbReference type="SUPFAM" id="SSF46689">
    <property type="entry name" value="Homeodomain-like"/>
    <property type="match status" value="1"/>
</dbReference>
<keyword evidence="4" id="KW-0804">Transcription</keyword>
<evidence type="ECO:0000313" key="7">
    <source>
        <dbReference type="EMBL" id="MFB9995449.1"/>
    </source>
</evidence>
<keyword evidence="8" id="KW-1185">Reference proteome</keyword>
<feature type="domain" description="HTH tetR-type" evidence="6">
    <location>
        <begin position="8"/>
        <end position="68"/>
    </location>
</feature>
<evidence type="ECO:0000256" key="2">
    <source>
        <dbReference type="ARBA" id="ARBA00023015"/>
    </source>
</evidence>
<keyword evidence="1" id="KW-0678">Repressor</keyword>
<dbReference type="PROSITE" id="PS50977">
    <property type="entry name" value="HTH_TETR_2"/>
    <property type="match status" value="1"/>
</dbReference>
<evidence type="ECO:0000313" key="8">
    <source>
        <dbReference type="Proteomes" id="UP001589733"/>
    </source>
</evidence>
<evidence type="ECO:0000256" key="5">
    <source>
        <dbReference type="PROSITE-ProRule" id="PRU00335"/>
    </source>
</evidence>
<dbReference type="RefSeq" id="WP_380017395.1">
    <property type="nucleotide sequence ID" value="NZ_JBHLYR010000091.1"/>
</dbReference>
<dbReference type="Pfam" id="PF02909">
    <property type="entry name" value="TetR_C_1"/>
    <property type="match status" value="1"/>
</dbReference>
<dbReference type="PRINTS" id="PR00400">
    <property type="entry name" value="TETREPRESSOR"/>
</dbReference>
<proteinExistence type="predicted"/>
<feature type="DNA-binding region" description="H-T-H motif" evidence="5">
    <location>
        <begin position="31"/>
        <end position="50"/>
    </location>
</feature>
<name>A0ABV6B6R4_9DEIO</name>
<dbReference type="EMBL" id="JBHLYR010000091">
    <property type="protein sequence ID" value="MFB9995449.1"/>
    <property type="molecule type" value="Genomic_DNA"/>
</dbReference>
<dbReference type="InterPro" id="IPR004111">
    <property type="entry name" value="Repressor_TetR_C"/>
</dbReference>
<dbReference type="Pfam" id="PF00440">
    <property type="entry name" value="TetR_N"/>
    <property type="match status" value="1"/>
</dbReference>
<evidence type="ECO:0000256" key="1">
    <source>
        <dbReference type="ARBA" id="ARBA00022491"/>
    </source>
</evidence>
<dbReference type="InterPro" id="IPR036271">
    <property type="entry name" value="Tet_transcr_reg_TetR-rel_C_sf"/>
</dbReference>
<organism evidence="7 8">
    <name type="scientific">Deinococcus oregonensis</name>
    <dbReference type="NCBI Taxonomy" id="1805970"/>
    <lineage>
        <taxon>Bacteria</taxon>
        <taxon>Thermotogati</taxon>
        <taxon>Deinococcota</taxon>
        <taxon>Deinococci</taxon>
        <taxon>Deinococcales</taxon>
        <taxon>Deinococcaceae</taxon>
        <taxon>Deinococcus</taxon>
    </lineage>
</organism>
<gene>
    <name evidence="7" type="ORF">ACFFLM_26285</name>
</gene>
<dbReference type="Gene3D" id="1.10.357.10">
    <property type="entry name" value="Tetracycline Repressor, domain 2"/>
    <property type="match status" value="1"/>
</dbReference>
<sequence length="215" mass="23472">MPKNARTPLSPALICQTALELIQQGGLEQLSMRSLAGALKVDPMAIYHHIPNKGALLHAVHNTVLGELFEEEIPPGAWQDQLKQLARRYRTVALRHPQVFPSLIASGETTANEHRALALMLSYLLNAGLEPQATIQAGDTLFAFVTGFALVETTHLQHPLMDSALAQQMSAPQTSSHTLELIEQLPGHPFSESFEFGLQIILSGIEAAVTPKLEY</sequence>
<keyword evidence="3 5" id="KW-0238">DNA-binding</keyword>
<dbReference type="InterPro" id="IPR001647">
    <property type="entry name" value="HTH_TetR"/>
</dbReference>
<dbReference type="PANTHER" id="PTHR30055:SF207">
    <property type="entry name" value="HTH-TYPE TRANSCRIPTIONAL REPRESSOR FATR"/>
    <property type="match status" value="1"/>
</dbReference>
<comment type="caution">
    <text evidence="7">The sequence shown here is derived from an EMBL/GenBank/DDBJ whole genome shotgun (WGS) entry which is preliminary data.</text>
</comment>
<reference evidence="7 8" key="1">
    <citation type="submission" date="2024-09" db="EMBL/GenBank/DDBJ databases">
        <authorList>
            <person name="Sun Q."/>
            <person name="Mori K."/>
        </authorList>
    </citation>
    <scope>NUCLEOTIDE SEQUENCE [LARGE SCALE GENOMIC DNA]</scope>
    <source>
        <strain evidence="7 8">JCM 13503</strain>
    </source>
</reference>
<dbReference type="Proteomes" id="UP001589733">
    <property type="component" value="Unassembled WGS sequence"/>
</dbReference>
<dbReference type="SUPFAM" id="SSF48498">
    <property type="entry name" value="Tetracyclin repressor-like, C-terminal domain"/>
    <property type="match status" value="1"/>
</dbReference>